<gene>
    <name evidence="2" type="ORF">B1A74_08725</name>
</gene>
<accession>A0A1V2ZXM9</accession>
<evidence type="ECO:0000256" key="1">
    <source>
        <dbReference type="SAM" id="MobiDB-lite"/>
    </source>
</evidence>
<name>A0A1V2ZXM9_9GAMM</name>
<comment type="caution">
    <text evidence="2">The sequence shown here is derived from an EMBL/GenBank/DDBJ whole genome shotgun (WGS) entry which is preliminary data.</text>
</comment>
<evidence type="ECO:0000313" key="3">
    <source>
        <dbReference type="Proteomes" id="UP000189177"/>
    </source>
</evidence>
<organism evidence="2 3">
    <name type="scientific">Thioalkalivibrio halophilus</name>
    <dbReference type="NCBI Taxonomy" id="252474"/>
    <lineage>
        <taxon>Bacteria</taxon>
        <taxon>Pseudomonadati</taxon>
        <taxon>Pseudomonadota</taxon>
        <taxon>Gammaproteobacteria</taxon>
        <taxon>Chromatiales</taxon>
        <taxon>Ectothiorhodospiraceae</taxon>
        <taxon>Thioalkalivibrio</taxon>
    </lineage>
</organism>
<dbReference type="EMBL" id="MUZR01000033">
    <property type="protein sequence ID" value="OOC09862.1"/>
    <property type="molecule type" value="Genomic_DNA"/>
</dbReference>
<dbReference type="STRING" id="252474.B1A74_08725"/>
<keyword evidence="3" id="KW-1185">Reference proteome</keyword>
<dbReference type="Proteomes" id="UP000189177">
    <property type="component" value="Unassembled WGS sequence"/>
</dbReference>
<dbReference type="AlphaFoldDB" id="A0A1V2ZXM9"/>
<protein>
    <submittedName>
        <fullName evidence="2">Uncharacterized protein</fullName>
    </submittedName>
</protein>
<sequence length="71" mass="7321">MHRSRTAESATAAYRFGAGIFRSSGVRRSGRSAWTASGAATGRWGALTGLASADGRPPAPGAPRGLRCRAF</sequence>
<feature type="region of interest" description="Disordered" evidence="1">
    <location>
        <begin position="49"/>
        <end position="71"/>
    </location>
</feature>
<proteinExistence type="predicted"/>
<evidence type="ECO:0000313" key="2">
    <source>
        <dbReference type="EMBL" id="OOC09862.1"/>
    </source>
</evidence>
<reference evidence="2 3" key="1">
    <citation type="submission" date="2017-02" db="EMBL/GenBank/DDBJ databases">
        <title>Genomic diversity within the haloalkaliphilic genus Thioalkalivibrio.</title>
        <authorList>
            <person name="Ahn A.-C."/>
            <person name="Meier-Kolthoff J."/>
            <person name="Overmars L."/>
            <person name="Richter M."/>
            <person name="Woyke T."/>
            <person name="Sorokin D.Y."/>
            <person name="Muyzer G."/>
        </authorList>
    </citation>
    <scope>NUCLEOTIDE SEQUENCE [LARGE SCALE GENOMIC DNA]</scope>
    <source>
        <strain evidence="2 3">HL17</strain>
    </source>
</reference>